<evidence type="ECO:0000313" key="12">
    <source>
        <dbReference type="Proteomes" id="UP000008810"/>
    </source>
</evidence>
<protein>
    <recommendedName>
        <fullName evidence="8">CASP-like protein</fullName>
    </recommendedName>
</protein>
<dbReference type="InterPro" id="IPR006459">
    <property type="entry name" value="CASP/CASPL"/>
</dbReference>
<comment type="subunit">
    <text evidence="3 8">Homodimer and heterodimers.</text>
</comment>
<dbReference type="InterPro" id="IPR006702">
    <property type="entry name" value="CASP_dom"/>
</dbReference>
<comment type="similarity">
    <text evidence="2 8">Belongs to the Casparian strip membrane proteins (CASP) family.</text>
</comment>
<dbReference type="RefSeq" id="XP_003575478.2">
    <property type="nucleotide sequence ID" value="XM_003575430.4"/>
</dbReference>
<dbReference type="KEGG" id="bdi:100844193"/>
<evidence type="ECO:0000256" key="4">
    <source>
        <dbReference type="ARBA" id="ARBA00022475"/>
    </source>
</evidence>
<comment type="caution">
    <text evidence="8">Lacks conserved residue(s) required for the propagation of feature annotation.</text>
</comment>
<dbReference type="ExpressionAtlas" id="A0A2K2CKU4">
    <property type="expression patterns" value="baseline and differential"/>
</dbReference>
<evidence type="ECO:0000256" key="7">
    <source>
        <dbReference type="ARBA" id="ARBA00023136"/>
    </source>
</evidence>
<evidence type="ECO:0000256" key="2">
    <source>
        <dbReference type="ARBA" id="ARBA00007651"/>
    </source>
</evidence>
<dbReference type="Proteomes" id="UP000008810">
    <property type="component" value="Chromosome 4"/>
</dbReference>
<comment type="subcellular location">
    <subcellularLocation>
        <location evidence="1 8">Cell membrane</location>
        <topology evidence="1 8">Multi-pass membrane protein</topology>
    </subcellularLocation>
</comment>
<evidence type="ECO:0000313" key="10">
    <source>
        <dbReference type="EMBL" id="PNT62645.1"/>
    </source>
</evidence>
<keyword evidence="6 8" id="KW-1133">Transmembrane helix</keyword>
<evidence type="ECO:0000313" key="11">
    <source>
        <dbReference type="EnsemblPlants" id="PNT62645"/>
    </source>
</evidence>
<evidence type="ECO:0000256" key="6">
    <source>
        <dbReference type="ARBA" id="ARBA00022989"/>
    </source>
</evidence>
<feature type="transmembrane region" description="Helical" evidence="8">
    <location>
        <begin position="18"/>
        <end position="37"/>
    </location>
</feature>
<keyword evidence="4 8" id="KW-1003">Cell membrane</keyword>
<evidence type="ECO:0000256" key="1">
    <source>
        <dbReference type="ARBA" id="ARBA00004651"/>
    </source>
</evidence>
<accession>A0A2K2CKU4</accession>
<reference evidence="11" key="3">
    <citation type="submission" date="2018-08" db="UniProtKB">
        <authorList>
            <consortium name="EnsemblPlants"/>
        </authorList>
    </citation>
    <scope>IDENTIFICATION</scope>
    <source>
        <strain evidence="11">cv. Bd21</strain>
    </source>
</reference>
<feature type="transmembrane region" description="Helical" evidence="8">
    <location>
        <begin position="58"/>
        <end position="75"/>
    </location>
</feature>
<gene>
    <name evidence="11" type="primary">LOC100844193</name>
    <name evidence="10" type="ORF">BRADI_4g06396v3</name>
</gene>
<dbReference type="FunCoup" id="A0A2K2CKU4">
    <property type="interactions" value="302"/>
</dbReference>
<reference evidence="10" key="2">
    <citation type="submission" date="2017-06" db="EMBL/GenBank/DDBJ databases">
        <title>WGS assembly of Brachypodium distachyon.</title>
        <authorList>
            <consortium name="The International Brachypodium Initiative"/>
            <person name="Lucas S."/>
            <person name="Harmon-Smith M."/>
            <person name="Lail K."/>
            <person name="Tice H."/>
            <person name="Grimwood J."/>
            <person name="Bruce D."/>
            <person name="Barry K."/>
            <person name="Shu S."/>
            <person name="Lindquist E."/>
            <person name="Wang M."/>
            <person name="Pitluck S."/>
            <person name="Vogel J.P."/>
            <person name="Garvin D.F."/>
            <person name="Mockler T.C."/>
            <person name="Schmutz J."/>
            <person name="Rokhsar D."/>
            <person name="Bevan M.W."/>
        </authorList>
    </citation>
    <scope>NUCLEOTIDE SEQUENCE</scope>
    <source>
        <strain evidence="10">Bd21</strain>
    </source>
</reference>
<keyword evidence="12" id="KW-1185">Reference proteome</keyword>
<organism evidence="10">
    <name type="scientific">Brachypodium distachyon</name>
    <name type="common">Purple false brome</name>
    <name type="synonym">Trachynia distachya</name>
    <dbReference type="NCBI Taxonomy" id="15368"/>
    <lineage>
        <taxon>Eukaryota</taxon>
        <taxon>Viridiplantae</taxon>
        <taxon>Streptophyta</taxon>
        <taxon>Embryophyta</taxon>
        <taxon>Tracheophyta</taxon>
        <taxon>Spermatophyta</taxon>
        <taxon>Magnoliopsida</taxon>
        <taxon>Liliopsida</taxon>
        <taxon>Poales</taxon>
        <taxon>Poaceae</taxon>
        <taxon>BOP clade</taxon>
        <taxon>Pooideae</taxon>
        <taxon>Stipodae</taxon>
        <taxon>Brachypodieae</taxon>
        <taxon>Brachypodium</taxon>
    </lineage>
</organism>
<dbReference type="PANTHER" id="PTHR33573:SF64">
    <property type="entry name" value="CASP-LIKE PROTEIN 2B1"/>
    <property type="match status" value="1"/>
</dbReference>
<dbReference type="AlphaFoldDB" id="A0A2K2CKU4"/>
<dbReference type="Pfam" id="PF04535">
    <property type="entry name" value="CASP_dom"/>
    <property type="match status" value="1"/>
</dbReference>
<reference evidence="10 11" key="1">
    <citation type="journal article" date="2010" name="Nature">
        <title>Genome sequencing and analysis of the model grass Brachypodium distachyon.</title>
        <authorList>
            <consortium name="International Brachypodium Initiative"/>
        </authorList>
    </citation>
    <scope>NUCLEOTIDE SEQUENCE [LARGE SCALE GENOMIC DNA]</scope>
    <source>
        <strain evidence="10 11">Bd21</strain>
    </source>
</reference>
<dbReference type="EMBL" id="CM000883">
    <property type="protein sequence ID" value="PNT62645.1"/>
    <property type="molecule type" value="Genomic_DNA"/>
</dbReference>
<dbReference type="EnsemblPlants" id="PNT62645">
    <property type="protein sequence ID" value="PNT62645"/>
    <property type="gene ID" value="BRADI_4g06396v3"/>
</dbReference>
<feature type="domain" description="Casparian strip membrane protein" evidence="9">
    <location>
        <begin position="11"/>
        <end position="159"/>
    </location>
</feature>
<dbReference type="STRING" id="15368.A0A2K2CKU4"/>
<keyword evidence="7 8" id="KW-0472">Membrane</keyword>
<evidence type="ECO:0000256" key="3">
    <source>
        <dbReference type="ARBA" id="ARBA00011489"/>
    </source>
</evidence>
<dbReference type="PANTHER" id="PTHR33573">
    <property type="entry name" value="CASP-LIKE PROTEIN 4A4"/>
    <property type="match status" value="1"/>
</dbReference>
<evidence type="ECO:0000256" key="8">
    <source>
        <dbReference type="RuleBase" id="RU361233"/>
    </source>
</evidence>
<dbReference type="Gramene" id="PNT62645">
    <property type="protein sequence ID" value="PNT62645"/>
    <property type="gene ID" value="BRADI_4g06396v3"/>
</dbReference>
<keyword evidence="5 8" id="KW-0812">Transmembrane</keyword>
<evidence type="ECO:0000256" key="5">
    <source>
        <dbReference type="ARBA" id="ARBA00022692"/>
    </source>
</evidence>
<dbReference type="GO" id="GO:0005886">
    <property type="term" value="C:plasma membrane"/>
    <property type="evidence" value="ECO:0007669"/>
    <property type="project" value="UniProtKB-SubCell"/>
</dbReference>
<name>A0A2K2CKU4_BRADI</name>
<dbReference type="NCBIfam" id="TIGR01569">
    <property type="entry name" value="A_tha_TIGR01569"/>
    <property type="match status" value="1"/>
</dbReference>
<proteinExistence type="inferred from homology"/>
<evidence type="ECO:0000259" key="9">
    <source>
        <dbReference type="Pfam" id="PF04535"/>
    </source>
</evidence>
<sequence length="197" mass="19940">MAMAVGAASERKAKLWELALRCLICLLGTLAAALVATDSQTRTFFSLEKKARYTDMKALVLLVAANGAAAAYSLLQAFRCAVSIARGGSGSSSSKVVAWSVFSGDQLLAYATLAATAAAAQASAIGKKGQPELQWMGICDLYGAFCRQVGGGIACAVGAGVAAVVLAPVSAFNLFRLYGGGGGKGYGGDARNGGATW</sequence>
<dbReference type="GeneID" id="100844193"/>